<dbReference type="PROSITE" id="PS00092">
    <property type="entry name" value="N6_MTASE"/>
    <property type="match status" value="1"/>
</dbReference>
<organism evidence="4 5">
    <name type="scientific">Erythrobacter ramosus</name>
    <dbReference type="NCBI Taxonomy" id="35811"/>
    <lineage>
        <taxon>Bacteria</taxon>
        <taxon>Pseudomonadati</taxon>
        <taxon>Pseudomonadota</taxon>
        <taxon>Alphaproteobacteria</taxon>
        <taxon>Sphingomonadales</taxon>
        <taxon>Erythrobacteraceae</taxon>
        <taxon>Erythrobacter/Porphyrobacter group</taxon>
        <taxon>Erythrobacter</taxon>
    </lineage>
</organism>
<dbReference type="AlphaFoldDB" id="A0A6I4UJU8"/>
<dbReference type="GO" id="GO:0052913">
    <property type="term" value="F:16S rRNA (guanine(966)-N(2))-methyltransferase activity"/>
    <property type="evidence" value="ECO:0007669"/>
    <property type="project" value="UniProtKB-EC"/>
</dbReference>
<dbReference type="EC" id="2.1.1.171" evidence="3 4"/>
<keyword evidence="2 4" id="KW-0808">Transferase</keyword>
<dbReference type="NCBIfam" id="TIGR00095">
    <property type="entry name" value="16S rRNA (guanine(966)-N(2))-methyltransferase RsmD"/>
    <property type="match status" value="1"/>
</dbReference>
<evidence type="ECO:0000256" key="1">
    <source>
        <dbReference type="ARBA" id="ARBA00022603"/>
    </source>
</evidence>
<protein>
    <submittedName>
        <fullName evidence="4">16S rRNA (Guanine(966)-N(2))-methyltransferase RsmD</fullName>
        <ecNumber evidence="3 4">2.1.1.171</ecNumber>
    </submittedName>
    <submittedName>
        <fullName evidence="3">16S rRNA (Guanine966-N2)-methyltransferase</fullName>
    </submittedName>
</protein>
<evidence type="ECO:0000313" key="6">
    <source>
        <dbReference type="Proteomes" id="UP000548685"/>
    </source>
</evidence>
<evidence type="ECO:0000313" key="5">
    <source>
        <dbReference type="Proteomes" id="UP000430021"/>
    </source>
</evidence>
<sequence length="193" mass="20424">MRVIAGEWRGRKLAAPKGDGTRPTADRARETLFAMLTSRLGDFDGLQIADLFAGSGALGLEALSRGAAHCLFVEQDRAAVDVIRANITALGAQARSRVEVGSVMQLRAASVPLDLILADPPYQSGAGEVALDRLLRLGWIGPQTWIAVETSFKEDVVIKGLTLDAERRVGKGKLSLLRLAASDADPGPPEAVA</sequence>
<gene>
    <name evidence="4" type="primary">rsmD</name>
    <name evidence="3" type="ORF">FHS52_001733</name>
    <name evidence="4" type="ORF">GRI59_11045</name>
</gene>
<dbReference type="InterPro" id="IPR029063">
    <property type="entry name" value="SAM-dependent_MTases_sf"/>
</dbReference>
<comment type="caution">
    <text evidence="4">The sequence shown here is derived from an EMBL/GenBank/DDBJ whole genome shotgun (WGS) entry which is preliminary data.</text>
</comment>
<dbReference type="SUPFAM" id="SSF53335">
    <property type="entry name" value="S-adenosyl-L-methionine-dependent methyltransferases"/>
    <property type="match status" value="1"/>
</dbReference>
<keyword evidence="6" id="KW-1185">Reference proteome</keyword>
<dbReference type="EMBL" id="JACICE010000002">
    <property type="protein sequence ID" value="MBB3775764.1"/>
    <property type="molecule type" value="Genomic_DNA"/>
</dbReference>
<reference evidence="4 5" key="1">
    <citation type="submission" date="2019-12" db="EMBL/GenBank/DDBJ databases">
        <title>Genomic-based taxomic classification of the family Erythrobacteraceae.</title>
        <authorList>
            <person name="Xu L."/>
        </authorList>
    </citation>
    <scope>NUCLEOTIDE SEQUENCE [LARGE SCALE GENOMIC DNA]</scope>
    <source>
        <strain evidence="4 5">JCM 10282</strain>
    </source>
</reference>
<dbReference type="InterPro" id="IPR002052">
    <property type="entry name" value="DNA_methylase_N6_adenine_CS"/>
</dbReference>
<dbReference type="Proteomes" id="UP000548685">
    <property type="component" value="Unassembled WGS sequence"/>
</dbReference>
<accession>A0A6I4UJU8</accession>
<dbReference type="PANTHER" id="PTHR43542:SF1">
    <property type="entry name" value="METHYLTRANSFERASE"/>
    <property type="match status" value="1"/>
</dbReference>
<dbReference type="PIRSF" id="PIRSF004553">
    <property type="entry name" value="CHP00095"/>
    <property type="match status" value="1"/>
</dbReference>
<dbReference type="Pfam" id="PF03602">
    <property type="entry name" value="Cons_hypoth95"/>
    <property type="match status" value="1"/>
</dbReference>
<dbReference type="RefSeq" id="WP_160761212.1">
    <property type="nucleotide sequence ID" value="NZ_BAAADZ010000010.1"/>
</dbReference>
<reference evidence="3 6" key="2">
    <citation type="submission" date="2020-08" db="EMBL/GenBank/DDBJ databases">
        <title>Genomic Encyclopedia of Type Strains, Phase IV (KMG-IV): sequencing the most valuable type-strain genomes for metagenomic binning, comparative biology and taxonomic classification.</title>
        <authorList>
            <person name="Goeker M."/>
        </authorList>
    </citation>
    <scope>NUCLEOTIDE SEQUENCE [LARGE SCALE GENOMIC DNA]</scope>
    <source>
        <strain evidence="3 6">DSM 8510</strain>
    </source>
</reference>
<evidence type="ECO:0000256" key="2">
    <source>
        <dbReference type="ARBA" id="ARBA00022679"/>
    </source>
</evidence>
<dbReference type="PANTHER" id="PTHR43542">
    <property type="entry name" value="METHYLTRANSFERASE"/>
    <property type="match status" value="1"/>
</dbReference>
<proteinExistence type="predicted"/>
<keyword evidence="1 4" id="KW-0489">Methyltransferase</keyword>
<dbReference type="Proteomes" id="UP000430021">
    <property type="component" value="Unassembled WGS sequence"/>
</dbReference>
<dbReference type="EMBL" id="WTYB01000002">
    <property type="protein sequence ID" value="MXP39142.1"/>
    <property type="molecule type" value="Genomic_DNA"/>
</dbReference>
<dbReference type="InterPro" id="IPR004398">
    <property type="entry name" value="RNA_MeTrfase_RsmD"/>
</dbReference>
<name>A0A6I4UJU8_9SPHN</name>
<evidence type="ECO:0000313" key="4">
    <source>
        <dbReference type="EMBL" id="MXP39142.1"/>
    </source>
</evidence>
<evidence type="ECO:0000313" key="3">
    <source>
        <dbReference type="EMBL" id="MBB3775764.1"/>
    </source>
</evidence>
<dbReference type="OrthoDB" id="9803017at2"/>
<dbReference type="GO" id="GO:0003676">
    <property type="term" value="F:nucleic acid binding"/>
    <property type="evidence" value="ECO:0007669"/>
    <property type="project" value="InterPro"/>
</dbReference>
<dbReference type="CDD" id="cd02440">
    <property type="entry name" value="AdoMet_MTases"/>
    <property type="match status" value="1"/>
</dbReference>
<dbReference type="Gene3D" id="3.40.50.150">
    <property type="entry name" value="Vaccinia Virus protein VP39"/>
    <property type="match status" value="1"/>
</dbReference>